<evidence type="ECO:0000259" key="9">
    <source>
        <dbReference type="PROSITE" id="PS50075"/>
    </source>
</evidence>
<dbReference type="Gene3D" id="1.10.1240.100">
    <property type="match status" value="1"/>
</dbReference>
<dbReference type="PANTHER" id="PTHR43775">
    <property type="entry name" value="FATTY ACID SYNTHASE"/>
    <property type="match status" value="1"/>
</dbReference>
<evidence type="ECO:0000256" key="3">
    <source>
        <dbReference type="ARBA" id="ARBA00022450"/>
    </source>
</evidence>
<dbReference type="InterPro" id="IPR014030">
    <property type="entry name" value="Ketoacyl_synth_N"/>
</dbReference>
<dbReference type="GO" id="GO:0071770">
    <property type="term" value="P:DIM/DIP cell wall layer assembly"/>
    <property type="evidence" value="ECO:0007669"/>
    <property type="project" value="TreeGrafter"/>
</dbReference>
<dbReference type="InterPro" id="IPR036736">
    <property type="entry name" value="ACP-like_sf"/>
</dbReference>
<organism evidence="11 12">
    <name type="scientific">Chitinophaga niastensis</name>
    <dbReference type="NCBI Taxonomy" id="536980"/>
    <lineage>
        <taxon>Bacteria</taxon>
        <taxon>Pseudomonadati</taxon>
        <taxon>Bacteroidota</taxon>
        <taxon>Chitinophagia</taxon>
        <taxon>Chitinophagales</taxon>
        <taxon>Chitinophagaceae</taxon>
        <taxon>Chitinophaga</taxon>
    </lineage>
</organism>
<dbReference type="CDD" id="cd00833">
    <property type="entry name" value="PKS"/>
    <property type="match status" value="2"/>
</dbReference>
<dbReference type="SUPFAM" id="SSF53901">
    <property type="entry name" value="Thiolase-like"/>
    <property type="match status" value="2"/>
</dbReference>
<feature type="domain" description="Ketosynthase family 3 (KS3)" evidence="10">
    <location>
        <begin position="59"/>
        <end position="482"/>
    </location>
</feature>
<evidence type="ECO:0000313" key="11">
    <source>
        <dbReference type="EMBL" id="PSL48188.1"/>
    </source>
</evidence>
<keyword evidence="6" id="KW-0808">Transferase</keyword>
<dbReference type="SMART" id="SM00822">
    <property type="entry name" value="PKS_KR"/>
    <property type="match status" value="1"/>
</dbReference>
<keyword evidence="3" id="KW-0596">Phosphopantetheine</keyword>
<dbReference type="SMART" id="SM01294">
    <property type="entry name" value="PKS_PP_betabranch"/>
    <property type="match status" value="1"/>
</dbReference>
<dbReference type="Proteomes" id="UP000240971">
    <property type="component" value="Unassembled WGS sequence"/>
</dbReference>
<dbReference type="OrthoDB" id="4317020at2"/>
<dbReference type="SMART" id="SM00825">
    <property type="entry name" value="PKS_KS"/>
    <property type="match status" value="2"/>
</dbReference>
<dbReference type="InterPro" id="IPR006162">
    <property type="entry name" value="Ppantetheine_attach_site"/>
</dbReference>
<dbReference type="InterPro" id="IPR018201">
    <property type="entry name" value="Ketoacyl_synth_AS"/>
</dbReference>
<dbReference type="Pfam" id="PF02801">
    <property type="entry name" value="Ketoacyl-synt_C"/>
    <property type="match status" value="2"/>
</dbReference>
<dbReference type="PROSITE" id="PS00012">
    <property type="entry name" value="PHOSPHOPANTETHEINE"/>
    <property type="match status" value="1"/>
</dbReference>
<dbReference type="InterPro" id="IPR050091">
    <property type="entry name" value="PKS_NRPS_Biosynth_Enz"/>
</dbReference>
<dbReference type="InterPro" id="IPR020806">
    <property type="entry name" value="PKS_PP-bd"/>
</dbReference>
<dbReference type="SMART" id="SM00823">
    <property type="entry name" value="PKS_PP"/>
    <property type="match status" value="1"/>
</dbReference>
<dbReference type="SUPFAM" id="SSF51735">
    <property type="entry name" value="NAD(P)-binding Rossmann-fold domains"/>
    <property type="match status" value="2"/>
</dbReference>
<dbReference type="GO" id="GO:0004312">
    <property type="term" value="F:fatty acid synthase activity"/>
    <property type="evidence" value="ECO:0007669"/>
    <property type="project" value="TreeGrafter"/>
</dbReference>
<accession>A0A2P8HPN2</accession>
<reference evidence="11 12" key="1">
    <citation type="submission" date="2018-03" db="EMBL/GenBank/DDBJ databases">
        <title>Genomic Encyclopedia of Archaeal and Bacterial Type Strains, Phase II (KMG-II): from individual species to whole genera.</title>
        <authorList>
            <person name="Goeker M."/>
        </authorList>
    </citation>
    <scope>NUCLEOTIDE SEQUENCE [LARGE SCALE GENOMIC DNA]</scope>
    <source>
        <strain evidence="11 12">DSM 24859</strain>
    </source>
</reference>
<comment type="caution">
    <text evidence="11">The sequence shown here is derived from an EMBL/GenBank/DDBJ whole genome shotgun (WGS) entry which is preliminary data.</text>
</comment>
<dbReference type="InterPro" id="IPR014031">
    <property type="entry name" value="Ketoacyl_synth_C"/>
</dbReference>
<dbReference type="PROSITE" id="PS52004">
    <property type="entry name" value="KS3_2"/>
    <property type="match status" value="2"/>
</dbReference>
<dbReference type="RefSeq" id="WP_106528588.1">
    <property type="nucleotide sequence ID" value="NZ_PYAW01000002.1"/>
</dbReference>
<dbReference type="Gene3D" id="3.40.50.720">
    <property type="entry name" value="NAD(P)-binding Rossmann-like Domain"/>
    <property type="match status" value="1"/>
</dbReference>
<dbReference type="EMBL" id="PYAW01000002">
    <property type="protein sequence ID" value="PSL48188.1"/>
    <property type="molecule type" value="Genomic_DNA"/>
</dbReference>
<name>A0A2P8HPN2_CHINA</name>
<dbReference type="FunFam" id="3.40.47.10:FF:000019">
    <property type="entry name" value="Polyketide synthase type I"/>
    <property type="match status" value="1"/>
</dbReference>
<comment type="function">
    <text evidence="8">Involved in production of the polyketide antibiotic thailandamide.</text>
</comment>
<evidence type="ECO:0000256" key="1">
    <source>
        <dbReference type="ARBA" id="ARBA00004496"/>
    </source>
</evidence>
<proteinExistence type="predicted"/>
<dbReference type="GO" id="GO:0004315">
    <property type="term" value="F:3-oxoacyl-[acyl-carrier-protein] synthase activity"/>
    <property type="evidence" value="ECO:0007669"/>
    <property type="project" value="InterPro"/>
</dbReference>
<evidence type="ECO:0000256" key="5">
    <source>
        <dbReference type="ARBA" id="ARBA00022553"/>
    </source>
</evidence>
<dbReference type="InterPro" id="IPR057326">
    <property type="entry name" value="KR_dom"/>
</dbReference>
<dbReference type="Pfam" id="PF08659">
    <property type="entry name" value="KR"/>
    <property type="match status" value="1"/>
</dbReference>
<dbReference type="Pfam" id="PF00550">
    <property type="entry name" value="PP-binding"/>
    <property type="match status" value="1"/>
</dbReference>
<dbReference type="PROSITE" id="PS50075">
    <property type="entry name" value="CARRIER"/>
    <property type="match status" value="1"/>
</dbReference>
<dbReference type="InterPro" id="IPR020841">
    <property type="entry name" value="PKS_Beta-ketoAc_synthase_dom"/>
</dbReference>
<gene>
    <name evidence="11" type="ORF">CLV51_1021052</name>
</gene>
<comment type="subcellular location">
    <subcellularLocation>
        <location evidence="1">Cytoplasm</location>
    </subcellularLocation>
</comment>
<evidence type="ECO:0000256" key="8">
    <source>
        <dbReference type="ARBA" id="ARBA00054155"/>
    </source>
</evidence>
<dbReference type="GO" id="GO:0031177">
    <property type="term" value="F:phosphopantetheine binding"/>
    <property type="evidence" value="ECO:0007669"/>
    <property type="project" value="InterPro"/>
</dbReference>
<protein>
    <submittedName>
        <fullName evidence="11">Ketoacyl-synthetase-like protein</fullName>
    </submittedName>
</protein>
<evidence type="ECO:0000313" key="12">
    <source>
        <dbReference type="Proteomes" id="UP000240971"/>
    </source>
</evidence>
<sequence length="1733" mass="187380">MSAQEVLKALQAGEISMEEARSVLEKMKRQAAPLPEIPVKQENKVKYNVNEPTSDVSYPERIAIVGMSGRYPGAGNLRQYWDNLEKGRDCVREVPVDRWNVNEFYAPLPYQKGKVYCKWLGALDDIALFDPLFFSITPLEAEGMDPQQRLFLQEAYKSFEDAGYTRQTLSNKKCAVYLGIMSNEYGLLQYKSQAASANITGNSFSIAAARVAYNLNLKGPAISIDTACSSSLVATHLACQALLNREVDMALAGGVTLYLTAESYMGMCSAGMLSPEGRCKTFDDSANGFVPGEGVGALVLKRLTDAVADKDPVYGVIIGSGINQDGKTNGMTAPSVNSQIELEREIYERYKIDPQSISYVEMHGTGTKLGDPIELEALSTVFKEKTSQRNFCALGSVKSNIGHTSAAAGVASVQKVLLAMQHQQLVPTLHFSKPNEHFNFDDSPFYVNTSLQPWVSTAATPRRAAISSFGYSGTNAHLVIEEYQSPATPVDTGVPLLFVLSAKSEEQLKEYAAALYLQVSAQEDIVLSDIAWTLQTGRQSMEYRMAFVADTKPALLTSLLTFTEQATYASIMTGKVGKKIEEEEEHIKPLLETWLQKKELLKLAALWIRGLTIDWNRLYQEVKPRRISLPTYPFARERYWVPDVAVSQTTDEPLRAGLNETASRRSYFLEKQWEPAPATTSGKTNGPVLILSDSSAKTLAGLVGAHFPGSDIFYIDEDQLPVVLQKVYSGCINLLGCGTISDQDLSWLPPLQQLIEQGGAGLLLLAVSRGLESAEVSLQQLSGALSAGLFRMLQNEYRQLRSRHMDVAIMIDDVTLASLIVSEYNQESREPEIVYRQDGQRYRALLSALTLPAATAGTKVQFGPEEVLLITGGTRGIGALCAVHFVKNYAVKRLVLCGREPLPARDTWHTYTTDSITGIKIAGIQALEALGAQVEVLTVPLTDKAAFVQALSAITSKMGPVKGIIHSAGMTDPHNPAFIRKRMTDISAVLAPKVAGLNVLYEIFKAQPLHCFVLFSSVSAAMPVLGAGQSDYVMGNAYMDYFSSAHRSACPLISIQWPSWEETGMGAVKGGVYAATGLHTLLNEEGVGLLDQVLASGRRGVLLAAVADPAVFNPAIPPDNYLLVPETAPSRAAVITENNHSLLADVRQWLLELFGRELRIPIEKLDADTPFQDYGVDSILLAQLLRQINKEIPEALDPSLLFEYPSLSSLSVWLTSHYGAVLSAVVKNTVAANKRIPVEVISAGTTVKTENIVAAPVNSHDNDIAVIGMSCRFAGAVNLDAYWKLLSEGRSGLSALSGPEWNAGNSPVYGGLLEDKGLFDPAFFLLPASDVPAMDPQALIVLEESLLALCHAGYSHTALKGQPVGVYMGGRSQHQPSVADLLSARNPIVAVGQNYLAANVSHFFDLRGPAVVVDTACSSSLVALHMAAQALQTGEIRAALVGGVSLLQPGGAMELFQQRGLLNRGNAFHVFDARASGVLLSEGAGMLVVKRLADAQAAGDRVYGVIKSVAVNNDGRTAGPASPNLQAQKEVMLQGLIRSGYQPGDISYIEANGSGSAVTDLLELKAIEEVYRSAKGATCMLGSIKPNIGHPLCAEGMAGLIKVLLMLHHKEIVPFLSGQQPMLHYDIGHSPFSFCRERTSWDISPAVAGINCFADGGTNVHVIVSAAPAANTDGVTRNPLPLPLMQRRPVRNSVVTPHVKAYTEKNTMSQDSVRVTSAWKKTASVEKIASLRN</sequence>
<dbReference type="Gene3D" id="3.40.47.10">
    <property type="match status" value="2"/>
</dbReference>
<dbReference type="InterPro" id="IPR013968">
    <property type="entry name" value="PKS_KR"/>
</dbReference>
<comment type="pathway">
    <text evidence="2">Antibiotic biosynthesis.</text>
</comment>
<dbReference type="InterPro" id="IPR054514">
    <property type="entry name" value="RhiE-like_linker"/>
</dbReference>
<dbReference type="PANTHER" id="PTHR43775:SF37">
    <property type="entry name" value="SI:DKEY-61P9.11"/>
    <property type="match status" value="1"/>
</dbReference>
<dbReference type="PROSITE" id="PS00606">
    <property type="entry name" value="KS3_1"/>
    <property type="match status" value="1"/>
</dbReference>
<dbReference type="GO" id="GO:0006633">
    <property type="term" value="P:fatty acid biosynthetic process"/>
    <property type="evidence" value="ECO:0007669"/>
    <property type="project" value="InterPro"/>
</dbReference>
<evidence type="ECO:0000259" key="10">
    <source>
        <dbReference type="PROSITE" id="PS52004"/>
    </source>
</evidence>
<evidence type="ECO:0000256" key="2">
    <source>
        <dbReference type="ARBA" id="ARBA00004792"/>
    </source>
</evidence>
<dbReference type="GO" id="GO:0005886">
    <property type="term" value="C:plasma membrane"/>
    <property type="evidence" value="ECO:0007669"/>
    <property type="project" value="TreeGrafter"/>
</dbReference>
<feature type="domain" description="Ketosynthase family 3 (KS3)" evidence="10">
    <location>
        <begin position="1261"/>
        <end position="1666"/>
    </location>
</feature>
<dbReference type="Pfam" id="PF00109">
    <property type="entry name" value="ketoacyl-synt"/>
    <property type="match status" value="2"/>
</dbReference>
<dbReference type="CDD" id="cd08953">
    <property type="entry name" value="KR_2_SDR_x"/>
    <property type="match status" value="1"/>
</dbReference>
<dbReference type="InterPro" id="IPR009081">
    <property type="entry name" value="PP-bd_ACP"/>
</dbReference>
<keyword evidence="5" id="KW-0597">Phosphoprotein</keyword>
<evidence type="ECO:0000256" key="4">
    <source>
        <dbReference type="ARBA" id="ARBA00022490"/>
    </source>
</evidence>
<keyword evidence="12" id="KW-1185">Reference proteome</keyword>
<feature type="domain" description="Carrier" evidence="9">
    <location>
        <begin position="1141"/>
        <end position="1218"/>
    </location>
</feature>
<dbReference type="GO" id="GO:0005737">
    <property type="term" value="C:cytoplasm"/>
    <property type="evidence" value="ECO:0007669"/>
    <property type="project" value="UniProtKB-SubCell"/>
</dbReference>
<keyword evidence="7" id="KW-0677">Repeat</keyword>
<dbReference type="InterPro" id="IPR036291">
    <property type="entry name" value="NAD(P)-bd_dom_sf"/>
</dbReference>
<evidence type="ECO:0000256" key="7">
    <source>
        <dbReference type="ARBA" id="ARBA00022737"/>
    </source>
</evidence>
<dbReference type="InterPro" id="IPR016039">
    <property type="entry name" value="Thiolase-like"/>
</dbReference>
<dbReference type="Gene3D" id="1.10.1200.10">
    <property type="entry name" value="ACP-like"/>
    <property type="match status" value="1"/>
</dbReference>
<dbReference type="Pfam" id="PF22336">
    <property type="entry name" value="RhiE-like_linker"/>
    <property type="match status" value="1"/>
</dbReference>
<keyword evidence="4" id="KW-0963">Cytoplasm</keyword>
<evidence type="ECO:0000256" key="6">
    <source>
        <dbReference type="ARBA" id="ARBA00022679"/>
    </source>
</evidence>
<dbReference type="SUPFAM" id="SSF47336">
    <property type="entry name" value="ACP-like"/>
    <property type="match status" value="1"/>
</dbReference>